<gene>
    <name evidence="1" type="ORF">V5N11_010145</name>
</gene>
<dbReference type="EMBL" id="JBANAX010000869">
    <property type="protein sequence ID" value="KAL1190796.1"/>
    <property type="molecule type" value="Genomic_DNA"/>
</dbReference>
<proteinExistence type="predicted"/>
<sequence length="113" mass="12909">MWPRYTLVSSAMRLTRPSIRRRSSIANHDSYFISYMNNKVNSINKALDDSVPLCGPAPLRKLQEATRVKVHASLRRQTSKANALFSRLRACRQLLVPDLAPYLKPDPNQDPFV</sequence>
<keyword evidence="2" id="KW-1185">Reference proteome</keyword>
<reference evidence="1 2" key="1">
    <citation type="submission" date="2024-04" db="EMBL/GenBank/DDBJ databases">
        <title>Genome assembly C_amara_ONT_v2.</title>
        <authorList>
            <person name="Yant L."/>
            <person name="Moore C."/>
            <person name="Slenker M."/>
        </authorList>
    </citation>
    <scope>NUCLEOTIDE SEQUENCE [LARGE SCALE GENOMIC DNA]</scope>
    <source>
        <tissue evidence="1">Leaf</tissue>
    </source>
</reference>
<comment type="caution">
    <text evidence="1">The sequence shown here is derived from an EMBL/GenBank/DDBJ whole genome shotgun (WGS) entry which is preliminary data.</text>
</comment>
<evidence type="ECO:0000313" key="2">
    <source>
        <dbReference type="Proteomes" id="UP001558713"/>
    </source>
</evidence>
<organism evidence="1 2">
    <name type="scientific">Cardamine amara subsp. amara</name>
    <dbReference type="NCBI Taxonomy" id="228776"/>
    <lineage>
        <taxon>Eukaryota</taxon>
        <taxon>Viridiplantae</taxon>
        <taxon>Streptophyta</taxon>
        <taxon>Embryophyta</taxon>
        <taxon>Tracheophyta</taxon>
        <taxon>Spermatophyta</taxon>
        <taxon>Magnoliopsida</taxon>
        <taxon>eudicotyledons</taxon>
        <taxon>Gunneridae</taxon>
        <taxon>Pentapetalae</taxon>
        <taxon>rosids</taxon>
        <taxon>malvids</taxon>
        <taxon>Brassicales</taxon>
        <taxon>Brassicaceae</taxon>
        <taxon>Cardamineae</taxon>
        <taxon>Cardamine</taxon>
    </lineage>
</organism>
<evidence type="ECO:0000313" key="1">
    <source>
        <dbReference type="EMBL" id="KAL1190796.1"/>
    </source>
</evidence>
<protein>
    <submittedName>
        <fullName evidence="1">Geranylgeranyl pyrophosphate synthase 6</fullName>
    </submittedName>
</protein>
<name>A0ABD0Z803_CARAN</name>
<dbReference type="AlphaFoldDB" id="A0ABD0Z803"/>
<accession>A0ABD0Z803</accession>
<dbReference type="Proteomes" id="UP001558713">
    <property type="component" value="Unassembled WGS sequence"/>
</dbReference>